<proteinExistence type="predicted"/>
<gene>
    <name evidence="6" type="ORF">ACFX5E_03695</name>
</gene>
<sequence>MLSKKIISLLLLVVLFSSCNEYQKALKTEDVAVKFDMATKLYDSGKYTKAIRIFEQIAPAYRGKPQAEKLFYMFAQSYYKTKQYYLAGYQFESFVSGYPKSEKIQEAAYLGAKSYSMLSPVYSLDQKDTFKAIEKSQAFIDSYPNSEYLSEANATVKVLTEKIEKKVYENAKGYNTISDYKSAIVAFDLFLGDYPGTIFKEDALFYKYDSAYQLAINSVPAKMEERLNVAKTAHSNLMKFKADSKYKKKADEMLVRIEKDLQNFTK</sequence>
<protein>
    <submittedName>
        <fullName evidence="6">Outer membrane protein assembly factor BamD</fullName>
    </submittedName>
</protein>
<dbReference type="NCBIfam" id="TIGR03302">
    <property type="entry name" value="OM_YfiO"/>
    <property type="match status" value="1"/>
</dbReference>
<dbReference type="InterPro" id="IPR039565">
    <property type="entry name" value="BamD-like"/>
</dbReference>
<keyword evidence="3" id="KW-0998">Cell outer membrane</keyword>
<evidence type="ECO:0000256" key="3">
    <source>
        <dbReference type="ARBA" id="ARBA00023237"/>
    </source>
</evidence>
<dbReference type="InterPro" id="IPR011990">
    <property type="entry name" value="TPR-like_helical_dom_sf"/>
</dbReference>
<dbReference type="Proteomes" id="UP001600109">
    <property type="component" value="Unassembled WGS sequence"/>
</dbReference>
<dbReference type="Pfam" id="PF13525">
    <property type="entry name" value="YfiO"/>
    <property type="match status" value="1"/>
</dbReference>
<dbReference type="InterPro" id="IPR017689">
    <property type="entry name" value="BamD"/>
</dbReference>
<organism evidence="6 7">
    <name type="scientific">Flavobacterium xylosi</name>
    <dbReference type="NCBI Taxonomy" id="3230415"/>
    <lineage>
        <taxon>Bacteria</taxon>
        <taxon>Pseudomonadati</taxon>
        <taxon>Bacteroidota</taxon>
        <taxon>Flavobacteriia</taxon>
        <taxon>Flavobacteriales</taxon>
        <taxon>Flavobacteriaceae</taxon>
        <taxon>Flavobacterium</taxon>
    </lineage>
</organism>
<feature type="signal peptide" evidence="4">
    <location>
        <begin position="1"/>
        <end position="19"/>
    </location>
</feature>
<accession>A0ABW6HT53</accession>
<dbReference type="SUPFAM" id="SSF48452">
    <property type="entry name" value="TPR-like"/>
    <property type="match status" value="1"/>
</dbReference>
<evidence type="ECO:0000313" key="6">
    <source>
        <dbReference type="EMBL" id="MFE3867176.1"/>
    </source>
</evidence>
<dbReference type="Gene3D" id="1.25.40.10">
    <property type="entry name" value="Tetratricopeptide repeat domain"/>
    <property type="match status" value="1"/>
</dbReference>
<evidence type="ECO:0000256" key="4">
    <source>
        <dbReference type="SAM" id="SignalP"/>
    </source>
</evidence>
<feature type="domain" description="Outer membrane lipoprotein BamD-like" evidence="5">
    <location>
        <begin position="35"/>
        <end position="221"/>
    </location>
</feature>
<evidence type="ECO:0000313" key="7">
    <source>
        <dbReference type="Proteomes" id="UP001600109"/>
    </source>
</evidence>
<dbReference type="RefSeq" id="WP_379853822.1">
    <property type="nucleotide sequence ID" value="NZ_JBHZPZ010000003.1"/>
</dbReference>
<name>A0ABW6HT53_9FLAO</name>
<keyword evidence="1 4" id="KW-0732">Signal</keyword>
<dbReference type="EMBL" id="JBHZPZ010000003">
    <property type="protein sequence ID" value="MFE3867176.1"/>
    <property type="molecule type" value="Genomic_DNA"/>
</dbReference>
<reference evidence="6 7" key="1">
    <citation type="submission" date="2024-06" db="EMBL/GenBank/DDBJ databases">
        <title>Flavobacterium spp. isolated from glacier.</title>
        <authorList>
            <person name="Han D."/>
        </authorList>
    </citation>
    <scope>NUCLEOTIDE SEQUENCE [LARGE SCALE GENOMIC DNA]</scope>
    <source>
        <strain evidence="6 7">LS2P90</strain>
    </source>
</reference>
<keyword evidence="7" id="KW-1185">Reference proteome</keyword>
<evidence type="ECO:0000256" key="2">
    <source>
        <dbReference type="ARBA" id="ARBA00023136"/>
    </source>
</evidence>
<evidence type="ECO:0000256" key="1">
    <source>
        <dbReference type="ARBA" id="ARBA00022729"/>
    </source>
</evidence>
<evidence type="ECO:0000259" key="5">
    <source>
        <dbReference type="Pfam" id="PF13525"/>
    </source>
</evidence>
<keyword evidence="2" id="KW-0472">Membrane</keyword>
<dbReference type="PROSITE" id="PS51257">
    <property type="entry name" value="PROKAR_LIPOPROTEIN"/>
    <property type="match status" value="1"/>
</dbReference>
<feature type="chain" id="PRO_5047070418" evidence="4">
    <location>
        <begin position="20"/>
        <end position="266"/>
    </location>
</feature>
<comment type="caution">
    <text evidence="6">The sequence shown here is derived from an EMBL/GenBank/DDBJ whole genome shotgun (WGS) entry which is preliminary data.</text>
</comment>